<keyword evidence="3" id="KW-1185">Reference proteome</keyword>
<accession>A0AA35NUY1</accession>
<reference evidence="2" key="1">
    <citation type="submission" date="2022-12" db="EMBL/GenBank/DDBJ databases">
        <authorList>
            <person name="Alioto T."/>
            <person name="Alioto T."/>
            <person name="Gomez Garrido J."/>
        </authorList>
    </citation>
    <scope>NUCLEOTIDE SEQUENCE</scope>
</reference>
<evidence type="ECO:0000313" key="3">
    <source>
        <dbReference type="Proteomes" id="UP001178461"/>
    </source>
</evidence>
<evidence type="ECO:0000256" key="1">
    <source>
        <dbReference type="SAM" id="SignalP"/>
    </source>
</evidence>
<name>A0AA35NUY1_9SAUR</name>
<keyword evidence="1" id="KW-0732">Signal</keyword>
<protein>
    <submittedName>
        <fullName evidence="2">Uncharacterized protein</fullName>
    </submittedName>
</protein>
<dbReference type="AlphaFoldDB" id="A0AA35NUY1"/>
<organism evidence="2 3">
    <name type="scientific">Podarcis lilfordi</name>
    <name type="common">Lilford's wall lizard</name>
    <dbReference type="NCBI Taxonomy" id="74358"/>
    <lineage>
        <taxon>Eukaryota</taxon>
        <taxon>Metazoa</taxon>
        <taxon>Chordata</taxon>
        <taxon>Craniata</taxon>
        <taxon>Vertebrata</taxon>
        <taxon>Euteleostomi</taxon>
        <taxon>Lepidosauria</taxon>
        <taxon>Squamata</taxon>
        <taxon>Bifurcata</taxon>
        <taxon>Unidentata</taxon>
        <taxon>Episquamata</taxon>
        <taxon>Laterata</taxon>
        <taxon>Lacertibaenia</taxon>
        <taxon>Lacertidae</taxon>
        <taxon>Podarcis</taxon>
    </lineage>
</organism>
<proteinExistence type="predicted"/>
<feature type="signal peptide" evidence="1">
    <location>
        <begin position="1"/>
        <end position="19"/>
    </location>
</feature>
<gene>
    <name evidence="2" type="ORF">PODLI_1B032660</name>
</gene>
<dbReference type="EMBL" id="OX395127">
    <property type="protein sequence ID" value="CAI5765116.1"/>
    <property type="molecule type" value="Genomic_DNA"/>
</dbReference>
<dbReference type="Proteomes" id="UP001178461">
    <property type="component" value="Chromosome 2"/>
</dbReference>
<feature type="chain" id="PRO_5041365089" evidence="1">
    <location>
        <begin position="20"/>
        <end position="218"/>
    </location>
</feature>
<evidence type="ECO:0000313" key="2">
    <source>
        <dbReference type="EMBL" id="CAI5765116.1"/>
    </source>
</evidence>
<sequence length="218" mass="24075">MSFFLFLSFSPSFPSPSLSVSLKYPQAWPHHSLKGFHKLPHTAMAALVPNLWCPPMPRCWRQPSQSHASCAWHQEQQKPGHPLDSLGALCSQESLDLMLFWGVQFQVETGLWLNATWSGELELIHRPPHFPQSSCVCGGNPWAYADGCLSPVCLEPGGGWRGRGHAFPVLSWPLPSILLGREGLHEASSSLLCRLQAIPLLFFICIAPSRCARSAALV</sequence>